<feature type="domain" description="Kinesin motor" evidence="7">
    <location>
        <begin position="9"/>
        <end position="359"/>
    </location>
</feature>
<feature type="compositionally biased region" description="Basic and acidic residues" evidence="6">
    <location>
        <begin position="703"/>
        <end position="716"/>
    </location>
</feature>
<dbReference type="InterPro" id="IPR019821">
    <property type="entry name" value="Kinesin_motor_CS"/>
</dbReference>
<dbReference type="CDD" id="cd01372">
    <property type="entry name" value="KISc_KIF4"/>
    <property type="match status" value="1"/>
</dbReference>
<gene>
    <name evidence="8" type="ORF">Tco_0978297</name>
</gene>
<dbReference type="InterPro" id="IPR036961">
    <property type="entry name" value="Kinesin_motor_dom_sf"/>
</dbReference>
<keyword evidence="5" id="KW-0175">Coiled coil</keyword>
<feature type="region of interest" description="Disordered" evidence="6">
    <location>
        <begin position="458"/>
        <end position="486"/>
    </location>
</feature>
<feature type="coiled-coil region" evidence="5">
    <location>
        <begin position="385"/>
        <end position="454"/>
    </location>
</feature>
<dbReference type="SUPFAM" id="SSF52540">
    <property type="entry name" value="P-loop containing nucleoside triphosphate hydrolases"/>
    <property type="match status" value="1"/>
</dbReference>
<evidence type="ECO:0000256" key="3">
    <source>
        <dbReference type="ARBA" id="ARBA00023175"/>
    </source>
</evidence>
<dbReference type="Proteomes" id="UP001151760">
    <property type="component" value="Unassembled WGS sequence"/>
</dbReference>
<evidence type="ECO:0000313" key="8">
    <source>
        <dbReference type="EMBL" id="GJT52140.1"/>
    </source>
</evidence>
<evidence type="ECO:0000313" key="9">
    <source>
        <dbReference type="Proteomes" id="UP001151760"/>
    </source>
</evidence>
<proteinExistence type="inferred from homology"/>
<keyword evidence="9" id="KW-1185">Reference proteome</keyword>
<dbReference type="Pfam" id="PF25764">
    <property type="entry name" value="KIF21A_4th"/>
    <property type="match status" value="1"/>
</dbReference>
<comment type="caution">
    <text evidence="8">The sequence shown here is derived from an EMBL/GenBank/DDBJ whole genome shotgun (WGS) entry which is preliminary data.</text>
</comment>
<keyword evidence="1 4" id="KW-0547">Nucleotide-binding</keyword>
<feature type="region of interest" description="Disordered" evidence="6">
    <location>
        <begin position="772"/>
        <end position="800"/>
    </location>
</feature>
<evidence type="ECO:0000259" key="7">
    <source>
        <dbReference type="PROSITE" id="PS50067"/>
    </source>
</evidence>
<dbReference type="PANTHER" id="PTHR47969:SF5">
    <property type="entry name" value="PLUS-END-DIRECTED KINESIN ATPASE TRANSCRIPTION FACTOR BZIP FAMILY"/>
    <property type="match status" value="1"/>
</dbReference>
<name>A0ABQ5EMN5_9ASTR</name>
<dbReference type="PANTHER" id="PTHR47969">
    <property type="entry name" value="CHROMOSOME-ASSOCIATED KINESIN KIF4A-RELATED"/>
    <property type="match status" value="1"/>
</dbReference>
<dbReference type="InterPro" id="IPR001752">
    <property type="entry name" value="Kinesin_motor_dom"/>
</dbReference>
<dbReference type="InterPro" id="IPR027417">
    <property type="entry name" value="P-loop_NTPase"/>
</dbReference>
<evidence type="ECO:0000256" key="1">
    <source>
        <dbReference type="ARBA" id="ARBA00022741"/>
    </source>
</evidence>
<feature type="region of interest" description="Disordered" evidence="6">
    <location>
        <begin position="703"/>
        <end position="728"/>
    </location>
</feature>
<accession>A0ABQ5EMN5</accession>
<dbReference type="PRINTS" id="PR00380">
    <property type="entry name" value="KINESINHEAVY"/>
</dbReference>
<keyword evidence="3 4" id="KW-0505">Motor protein</keyword>
<evidence type="ECO:0000256" key="5">
    <source>
        <dbReference type="SAM" id="Coils"/>
    </source>
</evidence>
<keyword evidence="2 4" id="KW-0067">ATP-binding</keyword>
<dbReference type="Pfam" id="PF00225">
    <property type="entry name" value="Kinesin"/>
    <property type="match status" value="1"/>
</dbReference>
<evidence type="ECO:0000256" key="2">
    <source>
        <dbReference type="ARBA" id="ARBA00022840"/>
    </source>
</evidence>
<sequence>MENSPENCNVKVALHIRPLLRHERQNGGQECLDVVPGSAQVLMGSHSFIFDHVYGAGGSPSDKMFEECAVPLLDALFQGYNGTVIAYGQTGSGKTYTMGTNPKESSHRGLIIQVMHTIFKKIETLKDQSEFQLHVSFIEILKEEVRDLLDSAVIERKETSDGNAEIAGKNVLQIRKASDGAISLSGSTEVGVSTQKEMTSCLEQGCLNRSVASTDMNNQSSRSHAIFTIILEQKDKNKAEANTSELMGEEFRCAKLHLVDLAGSERAKRAGSEGVRLKEGIQINKGLLALGNVISALGDEKKRKEGNHIPYRDSKLTRLLQASLGGNCKTVMIACVSPADYNAEETLNTLKYANRARNIQNKASVQKEVFPADTHKLRQQLRLLQAELAHRKEAEIAEMQDLKRKIDCLEATKSEIARRNDVVLVEVQDLKRKNNRLEATNSELVQKIHEYRNRHAVMNPSDTDTNEDKRGSQCTTSAEAMESVPTGDTVASIVKEPDKMTIQPEHEIRLNTLHEEMDELGGSLEQKKSEMKVVGSPDVEALKEVFGQKIIALEEENRSLQLERDGLRHKIARLEAYGNPTIKDQTMNAERPEDTEADLERKHEHEIEVLKQKNHDAMKKLQDQMRIIKSQKVQLQQKVKQEEEQFRQWKANHEKQLMQVKKDSRKNEFELNKLNALYQRQTQVLQRKTEEAARATKKLKELLESRKVNAQKESRNQPKGQSRSGQIKTLRNWLSQEVEKVVNVHKLRMDHEKKTQSLAKLKEELSYLKQLERSASQGSRQKLPEDNGGSRGPSPSSNARAARIVSLESRVKSSTAALSAISSQVQEAGRGHDPKSVGRWKTLHALGDAKDLLQHLFSIAIEARRGLLEKEYETKEMRAQLDEIKSQQNDNRDIDVVSTQPASIQNINVTTLKKKWKEIEEKGKAPIDIFAELGLGSPLPFPASRELDSKAGICNRPLQTVFKQTQKMIPIAHMPMKKLPLGEQKGKISRWRRSHDEWLIQFKWKWQKPWKLSHLIRSSDQIRNSDDTLKGQDLSTKLGPTT</sequence>
<dbReference type="PROSITE" id="PS50067">
    <property type="entry name" value="KINESIN_MOTOR_2"/>
    <property type="match status" value="1"/>
</dbReference>
<dbReference type="PROSITE" id="PS00411">
    <property type="entry name" value="KINESIN_MOTOR_1"/>
    <property type="match status" value="1"/>
</dbReference>
<dbReference type="InterPro" id="IPR027640">
    <property type="entry name" value="Kinesin-like_fam"/>
</dbReference>
<evidence type="ECO:0000256" key="4">
    <source>
        <dbReference type="PROSITE-ProRule" id="PRU00283"/>
    </source>
</evidence>
<feature type="binding site" evidence="4">
    <location>
        <begin position="88"/>
        <end position="95"/>
    </location>
    <ligand>
        <name>ATP</name>
        <dbReference type="ChEBI" id="CHEBI:30616"/>
    </ligand>
</feature>
<organism evidence="8 9">
    <name type="scientific">Tanacetum coccineum</name>
    <dbReference type="NCBI Taxonomy" id="301880"/>
    <lineage>
        <taxon>Eukaryota</taxon>
        <taxon>Viridiplantae</taxon>
        <taxon>Streptophyta</taxon>
        <taxon>Embryophyta</taxon>
        <taxon>Tracheophyta</taxon>
        <taxon>Spermatophyta</taxon>
        <taxon>Magnoliopsida</taxon>
        <taxon>eudicotyledons</taxon>
        <taxon>Gunneridae</taxon>
        <taxon>Pentapetalae</taxon>
        <taxon>asterids</taxon>
        <taxon>campanulids</taxon>
        <taxon>Asterales</taxon>
        <taxon>Asteraceae</taxon>
        <taxon>Asteroideae</taxon>
        <taxon>Anthemideae</taxon>
        <taxon>Anthemidinae</taxon>
        <taxon>Tanacetum</taxon>
    </lineage>
</organism>
<feature type="compositionally biased region" description="Polar residues" evidence="6">
    <location>
        <begin position="717"/>
        <end position="728"/>
    </location>
</feature>
<comment type="similarity">
    <text evidence="4">Belongs to the TRAFAC class myosin-kinesin ATPase superfamily. Kinesin family.</text>
</comment>
<protein>
    <submittedName>
        <fullName evidence="8">Kinesin-like protein KIN-4A</fullName>
    </submittedName>
</protein>
<dbReference type="SMART" id="SM00129">
    <property type="entry name" value="KISc"/>
    <property type="match status" value="1"/>
</dbReference>
<reference evidence="8" key="2">
    <citation type="submission" date="2022-01" db="EMBL/GenBank/DDBJ databases">
        <authorList>
            <person name="Yamashiro T."/>
            <person name="Shiraishi A."/>
            <person name="Satake H."/>
            <person name="Nakayama K."/>
        </authorList>
    </citation>
    <scope>NUCLEOTIDE SEQUENCE</scope>
</reference>
<dbReference type="Gene3D" id="3.40.850.10">
    <property type="entry name" value="Kinesin motor domain"/>
    <property type="match status" value="1"/>
</dbReference>
<evidence type="ECO:0000256" key="6">
    <source>
        <dbReference type="SAM" id="MobiDB-lite"/>
    </source>
</evidence>
<dbReference type="EMBL" id="BQNB010016468">
    <property type="protein sequence ID" value="GJT52140.1"/>
    <property type="molecule type" value="Genomic_DNA"/>
</dbReference>
<reference evidence="8" key="1">
    <citation type="journal article" date="2022" name="Int. J. Mol. Sci.">
        <title>Draft Genome of Tanacetum Coccineum: Genomic Comparison of Closely Related Tanacetum-Family Plants.</title>
        <authorList>
            <person name="Yamashiro T."/>
            <person name="Shiraishi A."/>
            <person name="Nakayama K."/>
            <person name="Satake H."/>
        </authorList>
    </citation>
    <scope>NUCLEOTIDE SEQUENCE</scope>
</reference>